<dbReference type="VEuPathDB" id="VectorBase:LLONM1_006269"/>
<feature type="region of interest" description="Disordered" evidence="1">
    <location>
        <begin position="423"/>
        <end position="499"/>
    </location>
</feature>
<evidence type="ECO:0000256" key="1">
    <source>
        <dbReference type="SAM" id="MobiDB-lite"/>
    </source>
</evidence>
<dbReference type="VEuPathDB" id="VectorBase:LLOJ004862"/>
<reference evidence="2" key="1">
    <citation type="submission" date="2020-05" db="UniProtKB">
        <authorList>
            <consortium name="EnsemblMetazoa"/>
        </authorList>
    </citation>
    <scope>IDENTIFICATION</scope>
    <source>
        <strain evidence="2">Jacobina</strain>
    </source>
</reference>
<evidence type="ECO:0000313" key="2">
    <source>
        <dbReference type="EnsemblMetazoa" id="LLOJ004862-PA"/>
    </source>
</evidence>
<organism evidence="2 3">
    <name type="scientific">Lutzomyia longipalpis</name>
    <name type="common">Sand fly</name>
    <dbReference type="NCBI Taxonomy" id="7200"/>
    <lineage>
        <taxon>Eukaryota</taxon>
        <taxon>Metazoa</taxon>
        <taxon>Ecdysozoa</taxon>
        <taxon>Arthropoda</taxon>
        <taxon>Hexapoda</taxon>
        <taxon>Insecta</taxon>
        <taxon>Pterygota</taxon>
        <taxon>Neoptera</taxon>
        <taxon>Endopterygota</taxon>
        <taxon>Diptera</taxon>
        <taxon>Nematocera</taxon>
        <taxon>Psychodoidea</taxon>
        <taxon>Psychodidae</taxon>
        <taxon>Lutzomyia</taxon>
        <taxon>Lutzomyia</taxon>
    </lineage>
</organism>
<accession>A0A1B0EUM9</accession>
<evidence type="ECO:0000313" key="3">
    <source>
        <dbReference type="Proteomes" id="UP000092461"/>
    </source>
</evidence>
<name>A0A1B0EUM9_LUTLO</name>
<dbReference type="Proteomes" id="UP000092461">
    <property type="component" value="Unassembled WGS sequence"/>
</dbReference>
<dbReference type="EnsemblMetazoa" id="LLOJ004862-RA">
    <property type="protein sequence ID" value="LLOJ004862-PA"/>
    <property type="gene ID" value="LLOJ004862"/>
</dbReference>
<keyword evidence="3" id="KW-1185">Reference proteome</keyword>
<dbReference type="AlphaFoldDB" id="A0A1B0EUM9"/>
<protein>
    <submittedName>
        <fullName evidence="2">Uncharacterized protein</fullName>
    </submittedName>
</protein>
<dbReference type="EMBL" id="AJWK01015359">
    <property type="status" value="NOT_ANNOTATED_CDS"/>
    <property type="molecule type" value="Genomic_DNA"/>
</dbReference>
<proteinExistence type="predicted"/>
<feature type="compositionally biased region" description="Polar residues" evidence="1">
    <location>
        <begin position="423"/>
        <end position="436"/>
    </location>
</feature>
<sequence length="829" mass="95129">MIRKEDLAEQGIPRKLREILWNGQAEGKAKATFFTDAGNFVSLTKVAADAERGASSDEDLEEKVAKYFPLRSLKDLRSINIKLQDDHFRFSLQQILDEFYHNRKFSIKDILTEDFLVNVDERDLFSGCLMKDFLPVILSLPPRSFIRMVKMEFRALKSALELRRANYSELLQLRIEMGRTVELPKSPNGSFRAFFPLTTIQAFDELERSLEYEDFFRQISNACRIVLMREKKSKLTHFIGDEILGKFSARGSPMTLSLMDTKLFGEILREFSKLEELEFAAILHKHHNNAVAKLKGAQMHLPEGDSHPDGKKRRRQFVEVVFPLANKTQLLLVDENLKDEGFRNEIERILGDLLHRGGEAVQEIPLENILEVDLIGMSSWDDNEETSLKVYCLFRDVIFKLTSVAWPSYDEMMRKAFKRLSKAQKSPAQENSQTHKPLNDFVIIPPPKKMVKSDNTVKSLPEEPPGVHPRNSQTTQAPQETQNAQNSSEMVKRAKDNNDGTAVVCESEDDAANRNGFDQILPIKSKEEFLLMESMLTDNNFATYFSLLCSNCDDKTALLRDIINEDALRYFTWHGTADTLRFQGTMLCSILSARAYGSNMSVLKGIIDSVQEKAAAQDVAGLFPIANKDDLKTVESYVPHIKTKMVQHFTEIRQKSGNGVFSQMFSPSWINSLNQSELENLAKTPFYRDVIQVVFKDIKRFHILEAIRDEFETPEGFFKRILPVNEINLALFELKLQRKPFVDCLISICSNWMKSHSDGYFHKLIDSDLIQQYSFNGDDGLRAIEKSILFNTVLREIYKKSDMELHTKVQMELYLAQALADYKSDKLQS</sequence>
<feature type="compositionally biased region" description="Polar residues" evidence="1">
    <location>
        <begin position="470"/>
        <end position="489"/>
    </location>
</feature>